<feature type="compositionally biased region" description="Polar residues" evidence="1">
    <location>
        <begin position="126"/>
        <end position="137"/>
    </location>
</feature>
<keyword evidence="4" id="KW-1185">Reference proteome</keyword>
<evidence type="ECO:0000259" key="2">
    <source>
        <dbReference type="Pfam" id="PF20066"/>
    </source>
</evidence>
<name>A0A918SF04_9HYPH</name>
<dbReference type="InterPro" id="IPR045517">
    <property type="entry name" value="Glyoxalase_8"/>
</dbReference>
<comment type="caution">
    <text evidence="3">The sequence shown here is derived from an EMBL/GenBank/DDBJ whole genome shotgun (WGS) entry which is preliminary data.</text>
</comment>
<reference evidence="3" key="2">
    <citation type="submission" date="2020-09" db="EMBL/GenBank/DDBJ databases">
        <authorList>
            <person name="Sun Q."/>
            <person name="Kim S."/>
        </authorList>
    </citation>
    <scope>NUCLEOTIDE SEQUENCE</scope>
    <source>
        <strain evidence="3">KCTC 32437</strain>
    </source>
</reference>
<dbReference type="EMBL" id="BMZE01000004">
    <property type="protein sequence ID" value="GHA35445.1"/>
    <property type="molecule type" value="Genomic_DNA"/>
</dbReference>
<reference evidence="3" key="1">
    <citation type="journal article" date="2014" name="Int. J. Syst. Evol. Microbiol.">
        <title>Complete genome sequence of Corynebacterium casei LMG S-19264T (=DSM 44701T), isolated from a smear-ripened cheese.</title>
        <authorList>
            <consortium name="US DOE Joint Genome Institute (JGI-PGF)"/>
            <person name="Walter F."/>
            <person name="Albersmeier A."/>
            <person name="Kalinowski J."/>
            <person name="Ruckert C."/>
        </authorList>
    </citation>
    <scope>NUCLEOTIDE SEQUENCE</scope>
    <source>
        <strain evidence="3">KCTC 32437</strain>
    </source>
</reference>
<dbReference type="RefSeq" id="WP_189427013.1">
    <property type="nucleotide sequence ID" value="NZ_BMZE01000004.1"/>
</dbReference>
<dbReference type="Pfam" id="PF20066">
    <property type="entry name" value="Glyoxalase_8"/>
    <property type="match status" value="1"/>
</dbReference>
<evidence type="ECO:0000256" key="1">
    <source>
        <dbReference type="SAM" id="MobiDB-lite"/>
    </source>
</evidence>
<dbReference type="Proteomes" id="UP000646579">
    <property type="component" value="Unassembled WGS sequence"/>
</dbReference>
<proteinExistence type="predicted"/>
<protein>
    <recommendedName>
        <fullName evidence="2">Glyoxalase-related protein domain-containing protein</fullName>
    </recommendedName>
</protein>
<sequence length="146" mass="15967">MAYALDTPSIHSLKSEARAMREAASGKGQQISHAAALESVARSHGYRDWNTARARLPERVGVPFDVGGRVRGTYLGQKFEGLVIGVQMLADMQHYQVTVKFDQPVDVVTSKLFSAFRHRVTATVDTSGVSPARTSDGQPHMRVTRA</sequence>
<feature type="region of interest" description="Disordered" evidence="1">
    <location>
        <begin position="126"/>
        <end position="146"/>
    </location>
</feature>
<accession>A0A918SF04</accession>
<evidence type="ECO:0000313" key="3">
    <source>
        <dbReference type="EMBL" id="GHA35445.1"/>
    </source>
</evidence>
<organism evidence="3 4">
    <name type="scientific">Devosia pacifica</name>
    <dbReference type="NCBI Taxonomy" id="1335967"/>
    <lineage>
        <taxon>Bacteria</taxon>
        <taxon>Pseudomonadati</taxon>
        <taxon>Pseudomonadota</taxon>
        <taxon>Alphaproteobacteria</taxon>
        <taxon>Hyphomicrobiales</taxon>
        <taxon>Devosiaceae</taxon>
        <taxon>Devosia</taxon>
    </lineage>
</organism>
<gene>
    <name evidence="3" type="ORF">GCM10007989_34240</name>
</gene>
<feature type="domain" description="Glyoxalase-related protein" evidence="2">
    <location>
        <begin position="6"/>
        <end position="144"/>
    </location>
</feature>
<dbReference type="AlphaFoldDB" id="A0A918SF04"/>
<evidence type="ECO:0000313" key="4">
    <source>
        <dbReference type="Proteomes" id="UP000646579"/>
    </source>
</evidence>